<dbReference type="SUPFAM" id="SSF56935">
    <property type="entry name" value="Porins"/>
    <property type="match status" value="1"/>
</dbReference>
<dbReference type="Proteomes" id="UP000029481">
    <property type="component" value="Chromosome"/>
</dbReference>
<dbReference type="OrthoDB" id="6506259at2"/>
<feature type="chain" id="PRO_5001848998" evidence="1">
    <location>
        <begin position="22"/>
        <end position="180"/>
    </location>
</feature>
<accession>A0A089Q228</accession>
<evidence type="ECO:0000313" key="3">
    <source>
        <dbReference type="Proteomes" id="UP000029481"/>
    </source>
</evidence>
<keyword evidence="3" id="KW-1185">Reference proteome</keyword>
<dbReference type="KEGG" id="cnt:JT31_19590"/>
<organism evidence="2 3">
    <name type="scientific">Cedecea neteri</name>
    <dbReference type="NCBI Taxonomy" id="158822"/>
    <lineage>
        <taxon>Bacteria</taxon>
        <taxon>Pseudomonadati</taxon>
        <taxon>Pseudomonadota</taxon>
        <taxon>Gammaproteobacteria</taxon>
        <taxon>Enterobacterales</taxon>
        <taxon>Enterobacteriaceae</taxon>
        <taxon>Cedecea</taxon>
    </lineage>
</organism>
<protein>
    <submittedName>
        <fullName evidence="2">Membrane protein</fullName>
    </submittedName>
</protein>
<name>A0A089Q228_9ENTR</name>
<feature type="signal peptide" evidence="1">
    <location>
        <begin position="1"/>
        <end position="21"/>
    </location>
</feature>
<reference evidence="2 3" key="1">
    <citation type="submission" date="2014-09" db="EMBL/GenBank/DDBJ databases">
        <title>Cedecea neteri SSMD04 Genome Sequencing.</title>
        <authorList>
            <person name="Tan J.-Y."/>
        </authorList>
    </citation>
    <scope>NUCLEOTIDE SEQUENCE [LARGE SCALE GENOMIC DNA]</scope>
    <source>
        <strain evidence="2 3">SSMD04</strain>
    </source>
</reference>
<dbReference type="InterPro" id="IPR009998">
    <property type="entry name" value="YfaZ"/>
</dbReference>
<sequence>MNKLLLASGAGLLLVSAGASAIGVSAEVGKEYTNLGVGFGTESSGIAVTGNYAHNDDNGDAVGLGLGFNIPLGPMMATVGGRGVYLHPKDRKEGYAVAAGGGLKWPITPDIAVFGDYYYSPDSLSSGVKDYKEASAGASWNFMRPFSAQVGYRYISLGGKDGDRTDTVADGPYVGVSASF</sequence>
<dbReference type="Gene3D" id="2.40.160.10">
    <property type="entry name" value="Porin"/>
    <property type="match status" value="1"/>
</dbReference>
<evidence type="ECO:0000256" key="1">
    <source>
        <dbReference type="SAM" id="SignalP"/>
    </source>
</evidence>
<dbReference type="AlphaFoldDB" id="A0A089Q228"/>
<keyword evidence="1" id="KW-0732">Signal</keyword>
<dbReference type="InterPro" id="IPR023614">
    <property type="entry name" value="Porin_dom_sf"/>
</dbReference>
<evidence type="ECO:0000313" key="2">
    <source>
        <dbReference type="EMBL" id="AIR06737.1"/>
    </source>
</evidence>
<proteinExistence type="predicted"/>
<dbReference type="RefSeq" id="WP_038480926.1">
    <property type="nucleotide sequence ID" value="NZ_CP009451.1"/>
</dbReference>
<gene>
    <name evidence="2" type="ORF">JT31_19590</name>
</gene>
<dbReference type="Pfam" id="PF07437">
    <property type="entry name" value="YfaZ"/>
    <property type="match status" value="1"/>
</dbReference>
<dbReference type="EMBL" id="CP009451">
    <property type="protein sequence ID" value="AIR06737.1"/>
    <property type="molecule type" value="Genomic_DNA"/>
</dbReference>